<feature type="domain" description="Cytochrome c" evidence="10">
    <location>
        <begin position="301"/>
        <end position="376"/>
    </location>
</feature>
<evidence type="ECO:0000256" key="9">
    <source>
        <dbReference type="SAM" id="MobiDB-lite"/>
    </source>
</evidence>
<dbReference type="InterPro" id="IPR036909">
    <property type="entry name" value="Cyt_c-like_dom_sf"/>
</dbReference>
<dbReference type="EMBL" id="FOTF01000070">
    <property type="protein sequence ID" value="SFL75149.1"/>
    <property type="molecule type" value="Genomic_DNA"/>
</dbReference>
<dbReference type="AlphaFoldDB" id="A0A1I4K943"/>
<evidence type="ECO:0000256" key="8">
    <source>
        <dbReference type="PROSITE-ProRule" id="PRU00433"/>
    </source>
</evidence>
<dbReference type="STRING" id="195913.SAMN04488004_1701"/>
<dbReference type="Proteomes" id="UP000199550">
    <property type="component" value="Unassembled WGS sequence"/>
</dbReference>
<sequence length="392" mass="41745">MSVLAFRPIQFCGCSESRKSPLFSYGHRNPQGLAFGENGTLYEAEHGPATDDELNIIQAGGNYGWPRVAGRIDEKNYLYINWSEAPEDVSENADPLPDSVPQFPESTFEGDMVEPLATYFTVDDDYPIGQICGYICDPTIAPSSILPYTAGEDGIAEWDNSVLLTTLKHGTLYVQHLSDDGTAAVGDPVAWLSTQNRYRDVLIGPDNRVFIATDAFGSAAQKFGDGLNTSILHNPGSILLYTYGEEGGSDLGLTRSSQTVEEARAAGTASNNPKEFEDPNTGKDAATGETEAVTAESDVAQVAARGGPQFAQTCSTCHGPAGRSDAAAVLAGNEKLADAAYVATTVVHGFGYMPAFGSQLSDTEIAEIGTYIRNSWGNDYGVLTTGDVTETR</sequence>
<dbReference type="SUPFAM" id="SSF50952">
    <property type="entry name" value="Soluble quinoprotein glucose dehydrogenase"/>
    <property type="match status" value="1"/>
</dbReference>
<dbReference type="InterPro" id="IPR009056">
    <property type="entry name" value="Cyt_c-like_dom"/>
</dbReference>
<gene>
    <name evidence="11" type="ORF">SAMN04488004_1701</name>
</gene>
<dbReference type="GO" id="GO:0009055">
    <property type="term" value="F:electron transfer activity"/>
    <property type="evidence" value="ECO:0007669"/>
    <property type="project" value="InterPro"/>
</dbReference>
<dbReference type="GO" id="GO:0020037">
    <property type="term" value="F:heme binding"/>
    <property type="evidence" value="ECO:0007669"/>
    <property type="project" value="InterPro"/>
</dbReference>
<dbReference type="InterPro" id="IPR011042">
    <property type="entry name" value="6-blade_b-propeller_TolB-like"/>
</dbReference>
<evidence type="ECO:0000256" key="1">
    <source>
        <dbReference type="ARBA" id="ARBA00001926"/>
    </source>
</evidence>
<evidence type="ECO:0000256" key="7">
    <source>
        <dbReference type="ARBA" id="ARBA00023004"/>
    </source>
</evidence>
<evidence type="ECO:0000256" key="5">
    <source>
        <dbReference type="ARBA" id="ARBA00022723"/>
    </source>
</evidence>
<evidence type="ECO:0000313" key="11">
    <source>
        <dbReference type="EMBL" id="SFL75149.1"/>
    </source>
</evidence>
<evidence type="ECO:0000259" key="10">
    <source>
        <dbReference type="PROSITE" id="PS51007"/>
    </source>
</evidence>
<name>A0A1I4K943_9RHOB</name>
<dbReference type="InterPro" id="IPR008168">
    <property type="entry name" value="Cyt_C_IC"/>
</dbReference>
<evidence type="ECO:0000256" key="2">
    <source>
        <dbReference type="ARBA" id="ARBA00022448"/>
    </source>
</evidence>
<comment type="cofactor">
    <cofactor evidence="1">
        <name>heme c</name>
        <dbReference type="ChEBI" id="CHEBI:61717"/>
    </cofactor>
</comment>
<dbReference type="Pfam" id="PF13442">
    <property type="entry name" value="Cytochrome_CBB3"/>
    <property type="match status" value="1"/>
</dbReference>
<dbReference type="PANTHER" id="PTHR35008">
    <property type="entry name" value="BLL4482 PROTEIN-RELATED"/>
    <property type="match status" value="1"/>
</dbReference>
<keyword evidence="5 8" id="KW-0479">Metal-binding</keyword>
<evidence type="ECO:0000256" key="6">
    <source>
        <dbReference type="ARBA" id="ARBA00022982"/>
    </source>
</evidence>
<feature type="region of interest" description="Disordered" evidence="9">
    <location>
        <begin position="253"/>
        <end position="290"/>
    </location>
</feature>
<dbReference type="SUPFAM" id="SSF46626">
    <property type="entry name" value="Cytochrome c"/>
    <property type="match status" value="1"/>
</dbReference>
<keyword evidence="7 8" id="KW-0408">Iron</keyword>
<dbReference type="Gene3D" id="1.10.760.10">
    <property type="entry name" value="Cytochrome c-like domain"/>
    <property type="match status" value="1"/>
</dbReference>
<dbReference type="PROSITE" id="PS51007">
    <property type="entry name" value="CYTC"/>
    <property type="match status" value="1"/>
</dbReference>
<reference evidence="11 12" key="1">
    <citation type="submission" date="2016-10" db="EMBL/GenBank/DDBJ databases">
        <authorList>
            <person name="de Groot N.N."/>
        </authorList>
    </citation>
    <scope>NUCLEOTIDE SEQUENCE [LARGE SCALE GENOMIC DNA]</scope>
    <source>
        <strain evidence="11 12">DSM 16199</strain>
    </source>
</reference>
<dbReference type="InterPro" id="IPR012938">
    <property type="entry name" value="Glc/Sorbosone_DH"/>
</dbReference>
<keyword evidence="2" id="KW-0813">Transport</keyword>
<keyword evidence="6" id="KW-0249">Electron transport</keyword>
<proteinExistence type="predicted"/>
<keyword evidence="4" id="KW-0679">Respiratory chain</keyword>
<keyword evidence="12" id="KW-1185">Reference proteome</keyword>
<evidence type="ECO:0000313" key="12">
    <source>
        <dbReference type="Proteomes" id="UP000199550"/>
    </source>
</evidence>
<organism evidence="11 12">
    <name type="scientific">Loktanella salsilacus</name>
    <dbReference type="NCBI Taxonomy" id="195913"/>
    <lineage>
        <taxon>Bacteria</taxon>
        <taxon>Pseudomonadati</taxon>
        <taxon>Pseudomonadota</taxon>
        <taxon>Alphaproteobacteria</taxon>
        <taxon>Rhodobacterales</taxon>
        <taxon>Roseobacteraceae</taxon>
        <taxon>Loktanella</taxon>
    </lineage>
</organism>
<dbReference type="InterPro" id="IPR011041">
    <property type="entry name" value="Quinoprot_gluc/sorb_DH_b-prop"/>
</dbReference>
<protein>
    <submittedName>
        <fullName evidence="11">Dehydrogenase, PQQ-dependent, s-GDH family</fullName>
    </submittedName>
</protein>
<dbReference type="PANTHER" id="PTHR35008:SF4">
    <property type="entry name" value="BLL4482 PROTEIN"/>
    <property type="match status" value="1"/>
</dbReference>
<dbReference type="PRINTS" id="PR00605">
    <property type="entry name" value="CYTCHROMECIC"/>
</dbReference>
<dbReference type="Gene3D" id="2.120.10.30">
    <property type="entry name" value="TolB, C-terminal domain"/>
    <property type="match status" value="1"/>
</dbReference>
<evidence type="ECO:0000256" key="4">
    <source>
        <dbReference type="ARBA" id="ARBA00022660"/>
    </source>
</evidence>
<dbReference type="GO" id="GO:0005506">
    <property type="term" value="F:iron ion binding"/>
    <property type="evidence" value="ECO:0007669"/>
    <property type="project" value="InterPro"/>
</dbReference>
<dbReference type="InterPro" id="IPR051459">
    <property type="entry name" value="Cytochrome_c-type_DH"/>
</dbReference>
<keyword evidence="3 8" id="KW-0349">Heme</keyword>
<evidence type="ECO:0000256" key="3">
    <source>
        <dbReference type="ARBA" id="ARBA00022617"/>
    </source>
</evidence>
<accession>A0A1I4K943</accession>
<dbReference type="Pfam" id="PF07995">
    <property type="entry name" value="GSDH"/>
    <property type="match status" value="2"/>
</dbReference>